<feature type="domain" description="FHA" evidence="2">
    <location>
        <begin position="82"/>
        <end position="132"/>
    </location>
</feature>
<dbReference type="PROSITE" id="PS50006">
    <property type="entry name" value="FHA_DOMAIN"/>
    <property type="match status" value="1"/>
</dbReference>
<dbReference type="Gene3D" id="2.60.200.20">
    <property type="match status" value="1"/>
</dbReference>
<dbReference type="InterPro" id="IPR050923">
    <property type="entry name" value="Cell_Proc_Reg/RNA_Proc"/>
</dbReference>
<dbReference type="InterPro" id="IPR008984">
    <property type="entry name" value="SMAD_FHA_dom_sf"/>
</dbReference>
<dbReference type="SUPFAM" id="SSF49879">
    <property type="entry name" value="SMAD/FHA domain"/>
    <property type="match status" value="1"/>
</dbReference>
<dbReference type="InterPro" id="IPR000253">
    <property type="entry name" value="FHA_dom"/>
</dbReference>
<keyword evidence="4" id="KW-1185">Reference proteome</keyword>
<feature type="compositionally biased region" description="Basic and acidic residues" evidence="1">
    <location>
        <begin position="244"/>
        <end position="264"/>
    </location>
</feature>
<dbReference type="Pfam" id="PF00498">
    <property type="entry name" value="FHA"/>
    <property type="match status" value="1"/>
</dbReference>
<dbReference type="EMBL" id="JAEPRC010000475">
    <property type="protein sequence ID" value="KAG2196480.1"/>
    <property type="molecule type" value="Genomic_DNA"/>
</dbReference>
<dbReference type="Proteomes" id="UP000650833">
    <property type="component" value="Unassembled WGS sequence"/>
</dbReference>
<evidence type="ECO:0000313" key="4">
    <source>
        <dbReference type="Proteomes" id="UP000650833"/>
    </source>
</evidence>
<evidence type="ECO:0000313" key="3">
    <source>
        <dbReference type="EMBL" id="KAG2196480.1"/>
    </source>
</evidence>
<name>A0A8H7QQL8_9FUNG</name>
<accession>A0A8H7QQL8</accession>
<feature type="compositionally biased region" description="Basic and acidic residues" evidence="1">
    <location>
        <begin position="284"/>
        <end position="296"/>
    </location>
</feature>
<feature type="region of interest" description="Disordered" evidence="1">
    <location>
        <begin position="188"/>
        <end position="296"/>
    </location>
</feature>
<dbReference type="AlphaFoldDB" id="A0A8H7QQL8"/>
<gene>
    <name evidence="3" type="ORF">INT46_001045</name>
</gene>
<dbReference type="OrthoDB" id="444265at2759"/>
<comment type="caution">
    <text evidence="3">The sequence shown here is derived from an EMBL/GenBank/DDBJ whole genome shotgun (WGS) entry which is preliminary data.</text>
</comment>
<feature type="compositionally biased region" description="Acidic residues" evidence="1">
    <location>
        <begin position="207"/>
        <end position="221"/>
    </location>
</feature>
<evidence type="ECO:0000256" key="1">
    <source>
        <dbReference type="SAM" id="MobiDB-lite"/>
    </source>
</evidence>
<reference evidence="3" key="1">
    <citation type="submission" date="2020-12" db="EMBL/GenBank/DDBJ databases">
        <title>Metabolic potential, ecology and presence of endohyphal bacteria is reflected in genomic diversity of Mucoromycotina.</title>
        <authorList>
            <person name="Muszewska A."/>
            <person name="Okrasinska A."/>
            <person name="Steczkiewicz K."/>
            <person name="Drgas O."/>
            <person name="Orlowska M."/>
            <person name="Perlinska-Lenart U."/>
            <person name="Aleksandrzak-Piekarczyk T."/>
            <person name="Szatraj K."/>
            <person name="Zielenkiewicz U."/>
            <person name="Pilsyk S."/>
            <person name="Malc E."/>
            <person name="Mieczkowski P."/>
            <person name="Kruszewska J.S."/>
            <person name="Biernat P."/>
            <person name="Pawlowska J."/>
        </authorList>
    </citation>
    <scope>NUCLEOTIDE SEQUENCE</scope>
    <source>
        <strain evidence="3">CBS 226.32</strain>
    </source>
</reference>
<feature type="compositionally biased region" description="Polar residues" evidence="1">
    <location>
        <begin position="12"/>
        <end position="25"/>
    </location>
</feature>
<dbReference type="PANTHER" id="PTHR23308">
    <property type="entry name" value="NUCLEAR INHIBITOR OF PROTEIN PHOSPHATASE-1"/>
    <property type="match status" value="1"/>
</dbReference>
<proteinExistence type="predicted"/>
<sequence>MSDSKEFAVPSLPTQKQQKLDTSTPAPAPPPLKENLKRTPQPPPLNYDKPSWSAEPSYKYQLEVLKNGASLETVQGPRKEFVTIGRLPICDIPMEHPSISRYQAIIQFNHDGDAFLYDMDSAHGTKVNKKLVPGREYVQLKPGDQIRFGESTRLCIFDSEKPYDPEAEAEEKHQIALKKRLAKARGELQQHQTEDVVSEGISWGFQEDAEEEEDEEEENGEENTAQDIEANLDKSGDASLLSAEAEKMAIEDAKRRREDLKIMYDDDSDEELYDKTSRKKKKVEKADTHEDLVKKQKQAENDIAKIEKEIQEKKEAQTKKDNDAAVTEEDLDAYMNKLTKKSSNNKSLFALQKELNQLKKDNDRLIKLVKLTKPSSIL</sequence>
<feature type="region of interest" description="Disordered" evidence="1">
    <location>
        <begin position="1"/>
        <end position="52"/>
    </location>
</feature>
<protein>
    <recommendedName>
        <fullName evidence="2">FHA domain-containing protein</fullName>
    </recommendedName>
</protein>
<evidence type="ECO:0000259" key="2">
    <source>
        <dbReference type="PROSITE" id="PS50006"/>
    </source>
</evidence>
<organism evidence="3 4">
    <name type="scientific">Mucor plumbeus</name>
    <dbReference type="NCBI Taxonomy" id="97098"/>
    <lineage>
        <taxon>Eukaryota</taxon>
        <taxon>Fungi</taxon>
        <taxon>Fungi incertae sedis</taxon>
        <taxon>Mucoromycota</taxon>
        <taxon>Mucoromycotina</taxon>
        <taxon>Mucoromycetes</taxon>
        <taxon>Mucorales</taxon>
        <taxon>Mucorineae</taxon>
        <taxon>Mucoraceae</taxon>
        <taxon>Mucor</taxon>
    </lineage>
</organism>
<dbReference type="SMART" id="SM00240">
    <property type="entry name" value="FHA"/>
    <property type="match status" value="1"/>
</dbReference>